<evidence type="ECO:0000256" key="1">
    <source>
        <dbReference type="SAM" id="MobiDB-lite"/>
    </source>
</evidence>
<dbReference type="OrthoDB" id="6251168at2759"/>
<reference evidence="3 4" key="2">
    <citation type="submission" date="2018-11" db="EMBL/GenBank/DDBJ databases">
        <authorList>
            <consortium name="Pathogen Informatics"/>
        </authorList>
    </citation>
    <scope>NUCLEOTIDE SEQUENCE [LARGE SCALE GENOMIC DNA]</scope>
    <source>
        <strain evidence="3 4">Egypt</strain>
    </source>
</reference>
<keyword evidence="4" id="KW-1185">Reference proteome</keyword>
<evidence type="ECO:0000313" key="4">
    <source>
        <dbReference type="Proteomes" id="UP000272942"/>
    </source>
</evidence>
<sequence>MSMVVIALFWLAKAVEQHPDCKTVPRLDYSAFVGLLPKPVIYHTPVGVTGDSEIIRSKNSNSLERKSSYVGEQALTPHYFVRPQASNTMGNAHTQSVTSIKKGVPLTERAQTLPAQTNNSALDEDEWQADLDDWREKRRKAARLQATKMFSLEEQKQEEERKHQAAIRARMQEIKFLHRNQRTSVTSSYIPSTDIIQPPPVSSPGMALLTGAAFDLSEINDDSVLSAIAPYGTFNRTNKSNTLGCDWTAPLTNGHSVEPEVKSEAEITSGPDTEHTLNEAISDIDEPIEPKSSSVDACQPVSNSDNLSDPLTAQEFRSIVIRLQPKSGAFEPRWGLTFACLYSDYPDCTTGSSADVCDVLKGDILIELNGRDLRKSSNNESFTLHDLEQMMDQLLLSGKTTTVTVLRKVDHQDEFTESESIGPSDVVERAALNQASGDSEAVATSLSDLDETVLPVTVTTINKVPVNSTGRFTPNTNTSVDPLQPLAVQSVQVGDSSKFCLFLQYSVKVTQNNLNVFPHMRIFMNYWLSTYKIQTMGKDAAYQIP</sequence>
<dbReference type="Proteomes" id="UP000272942">
    <property type="component" value="Unassembled WGS sequence"/>
</dbReference>
<feature type="region of interest" description="Disordered" evidence="1">
    <location>
        <begin position="254"/>
        <end position="273"/>
    </location>
</feature>
<dbReference type="AlphaFoldDB" id="A0A183AQF4"/>
<dbReference type="EMBL" id="UZAN01047044">
    <property type="protein sequence ID" value="VDP84945.1"/>
    <property type="molecule type" value="Genomic_DNA"/>
</dbReference>
<reference evidence="5" key="1">
    <citation type="submission" date="2016-06" db="UniProtKB">
        <authorList>
            <consortium name="WormBaseParasite"/>
        </authorList>
    </citation>
    <scope>IDENTIFICATION</scope>
</reference>
<name>A0A183AQF4_9TREM</name>
<proteinExistence type="predicted"/>
<dbReference type="InterPro" id="IPR036034">
    <property type="entry name" value="PDZ_sf"/>
</dbReference>
<dbReference type="SUPFAM" id="SSF50156">
    <property type="entry name" value="PDZ domain-like"/>
    <property type="match status" value="1"/>
</dbReference>
<feature type="chain" id="PRO_5043138150" evidence="2">
    <location>
        <begin position="18"/>
        <end position="545"/>
    </location>
</feature>
<gene>
    <name evidence="3" type="ORF">ECPE_LOCUS9188</name>
</gene>
<evidence type="ECO:0000313" key="3">
    <source>
        <dbReference type="EMBL" id="VDP84945.1"/>
    </source>
</evidence>
<feature type="signal peptide" evidence="2">
    <location>
        <begin position="1"/>
        <end position="17"/>
    </location>
</feature>
<evidence type="ECO:0000256" key="2">
    <source>
        <dbReference type="SAM" id="SignalP"/>
    </source>
</evidence>
<keyword evidence="2" id="KW-0732">Signal</keyword>
<organism evidence="5">
    <name type="scientific">Echinostoma caproni</name>
    <dbReference type="NCBI Taxonomy" id="27848"/>
    <lineage>
        <taxon>Eukaryota</taxon>
        <taxon>Metazoa</taxon>
        <taxon>Spiralia</taxon>
        <taxon>Lophotrochozoa</taxon>
        <taxon>Platyhelminthes</taxon>
        <taxon>Trematoda</taxon>
        <taxon>Digenea</taxon>
        <taxon>Plagiorchiida</taxon>
        <taxon>Echinostomata</taxon>
        <taxon>Echinostomatoidea</taxon>
        <taxon>Echinostomatidae</taxon>
        <taxon>Echinostoma</taxon>
    </lineage>
</organism>
<dbReference type="WBParaSite" id="ECPE_0000921701-mRNA-1">
    <property type="protein sequence ID" value="ECPE_0000921701-mRNA-1"/>
    <property type="gene ID" value="ECPE_0000921701"/>
</dbReference>
<evidence type="ECO:0000313" key="5">
    <source>
        <dbReference type="WBParaSite" id="ECPE_0000921701-mRNA-1"/>
    </source>
</evidence>
<protein>
    <submittedName>
        <fullName evidence="5">PDZ domain-containing protein</fullName>
    </submittedName>
</protein>
<accession>A0A183AQF4</accession>